<keyword evidence="3" id="KW-0378">Hydrolase</keyword>
<evidence type="ECO:0000259" key="2">
    <source>
        <dbReference type="Pfam" id="PF13577"/>
    </source>
</evidence>
<dbReference type="InterPro" id="IPR051411">
    <property type="entry name" value="Polyketide_trans_af380"/>
</dbReference>
<name>A0A538TGI2_UNCEI</name>
<dbReference type="Pfam" id="PF02129">
    <property type="entry name" value="Peptidase_S15"/>
    <property type="match status" value="1"/>
</dbReference>
<dbReference type="Gene3D" id="1.10.10.800">
    <property type="match status" value="1"/>
</dbReference>
<dbReference type="SUPFAM" id="SSF53474">
    <property type="entry name" value="alpha/beta-Hydrolases"/>
    <property type="match status" value="1"/>
</dbReference>
<dbReference type="Pfam" id="PF13577">
    <property type="entry name" value="SnoaL_4"/>
    <property type="match status" value="1"/>
</dbReference>
<reference evidence="3 4" key="1">
    <citation type="journal article" date="2019" name="Nat. Microbiol.">
        <title>Mediterranean grassland soil C-N compound turnover is dependent on rainfall and depth, and is mediated by genomically divergent microorganisms.</title>
        <authorList>
            <person name="Diamond S."/>
            <person name="Andeer P.F."/>
            <person name="Li Z."/>
            <person name="Crits-Christoph A."/>
            <person name="Burstein D."/>
            <person name="Anantharaman K."/>
            <person name="Lane K.R."/>
            <person name="Thomas B.C."/>
            <person name="Pan C."/>
            <person name="Northen T.R."/>
            <person name="Banfield J.F."/>
        </authorList>
    </citation>
    <scope>NUCLEOTIDE SEQUENCE [LARGE SCALE GENOMIC DNA]</scope>
    <source>
        <strain evidence="3">WS_9</strain>
    </source>
</reference>
<comment type="caution">
    <text evidence="3">The sequence shown here is derived from an EMBL/GenBank/DDBJ whole genome shotgun (WGS) entry which is preliminary data.</text>
</comment>
<dbReference type="Gene3D" id="3.40.50.1820">
    <property type="entry name" value="alpha/beta hydrolase"/>
    <property type="match status" value="1"/>
</dbReference>
<dbReference type="InterPro" id="IPR032710">
    <property type="entry name" value="NTF2-like_dom_sf"/>
</dbReference>
<dbReference type="PANTHER" id="PTHR47751:SF1">
    <property type="entry name" value="SUPERFAMILY HYDROLASE, PUTATIVE (AFU_ORTHOLOGUE AFUA_2G16580)-RELATED"/>
    <property type="match status" value="1"/>
</dbReference>
<organism evidence="3 4">
    <name type="scientific">Eiseniibacteriota bacterium</name>
    <dbReference type="NCBI Taxonomy" id="2212470"/>
    <lineage>
        <taxon>Bacteria</taxon>
        <taxon>Candidatus Eiseniibacteriota</taxon>
    </lineage>
</organism>
<dbReference type="GO" id="GO:0016787">
    <property type="term" value="F:hydrolase activity"/>
    <property type="evidence" value="ECO:0007669"/>
    <property type="project" value="UniProtKB-KW"/>
</dbReference>
<dbReference type="Proteomes" id="UP000317691">
    <property type="component" value="Unassembled WGS sequence"/>
</dbReference>
<evidence type="ECO:0000259" key="1">
    <source>
        <dbReference type="Pfam" id="PF02129"/>
    </source>
</evidence>
<dbReference type="AlphaFoldDB" id="A0A538TGI2"/>
<accession>A0A538TGI2</accession>
<dbReference type="Gene3D" id="3.10.450.50">
    <property type="match status" value="1"/>
</dbReference>
<feature type="domain" description="Xaa-Pro dipeptidyl-peptidase-like" evidence="1">
    <location>
        <begin position="175"/>
        <end position="301"/>
    </location>
</feature>
<dbReference type="InterPro" id="IPR029058">
    <property type="entry name" value="AB_hydrolase_fold"/>
</dbReference>
<feature type="domain" description="SnoaL-like" evidence="2">
    <location>
        <begin position="12"/>
        <end position="134"/>
    </location>
</feature>
<sequence>MIMNTNVDSRPVQDVSTVLQVAQRITQEADKRNWGAMRESFAPRVVLDYGTPELLTPEEIVARWKPLLSEFDQTEHSVLIDGVRKEQESARVSATFRASHRMDRVAGGDEWVLNGRYDYELMQFGGSWKVTRMRMTPGESTGNARLLDEAKARAGLPGRPTPPYSVDHVSFKSRGDELTGLLYRPREGDSRLPAIVVTGSWTTVKEQMPAVYAERLAAAGYAALTFDFRGYGESEGEPRHFESPKKKVEDIRSAVDFLASSNLVDGGRIGLLGVCASAGYAAEEAASDERVRAIALVAPWLHDAELAESVYGGREVYGGKGAAALTTVGRRAAERYMRDGILDTVPAASTTDPRAAMYWPDPGFLDYYLNPLRGGIPQWGNRYAVASWPEWLGYNAIASAPRLRKPTLLVHSEQGAIPDGVRRYAAAMPVAPEIKWMAGTQFHFYDDPETVAAAVAEVVAHFGRTL</sequence>
<dbReference type="SUPFAM" id="SSF54427">
    <property type="entry name" value="NTF2-like"/>
    <property type="match status" value="1"/>
</dbReference>
<dbReference type="PANTHER" id="PTHR47751">
    <property type="entry name" value="SUPERFAMILY HYDROLASE, PUTATIVE (AFU_ORTHOLOGUE AFUA_2G16580)-RELATED"/>
    <property type="match status" value="1"/>
</dbReference>
<protein>
    <submittedName>
        <fullName evidence="3">Alpha/beta fold hydrolase</fullName>
    </submittedName>
</protein>
<dbReference type="EMBL" id="VBOZ01000036">
    <property type="protein sequence ID" value="TMQ62742.1"/>
    <property type="molecule type" value="Genomic_DNA"/>
</dbReference>
<gene>
    <name evidence="3" type="ORF">E6K79_11855</name>
</gene>
<proteinExistence type="predicted"/>
<dbReference type="InterPro" id="IPR000383">
    <property type="entry name" value="Xaa-Pro-like_dom"/>
</dbReference>
<evidence type="ECO:0000313" key="3">
    <source>
        <dbReference type="EMBL" id="TMQ62742.1"/>
    </source>
</evidence>
<evidence type="ECO:0000313" key="4">
    <source>
        <dbReference type="Proteomes" id="UP000317691"/>
    </source>
</evidence>
<dbReference type="InterPro" id="IPR037401">
    <property type="entry name" value="SnoaL-like"/>
</dbReference>